<dbReference type="InterPro" id="IPR051054">
    <property type="entry name" value="SorC_transcr_regulators"/>
</dbReference>
<evidence type="ECO:0000256" key="3">
    <source>
        <dbReference type="ARBA" id="ARBA00023125"/>
    </source>
</evidence>
<dbReference type="InterPro" id="IPR036388">
    <property type="entry name" value="WH-like_DNA-bd_sf"/>
</dbReference>
<dbReference type="InterPro" id="IPR007324">
    <property type="entry name" value="Sugar-bd_dom_put"/>
</dbReference>
<dbReference type="PANTHER" id="PTHR34294">
    <property type="entry name" value="TRANSCRIPTIONAL REGULATOR-RELATED"/>
    <property type="match status" value="1"/>
</dbReference>
<dbReference type="OrthoDB" id="9793820at2"/>
<dbReference type="Pfam" id="PF21715">
    <property type="entry name" value="CggR_N"/>
    <property type="match status" value="1"/>
</dbReference>
<evidence type="ECO:0000259" key="6">
    <source>
        <dbReference type="Pfam" id="PF21715"/>
    </source>
</evidence>
<dbReference type="Gene3D" id="3.40.50.1360">
    <property type="match status" value="1"/>
</dbReference>
<dbReference type="InterPro" id="IPR048715">
    <property type="entry name" value="CggR_N"/>
</dbReference>
<comment type="caution">
    <text evidence="7">The sequence shown here is derived from an EMBL/GenBank/DDBJ whole genome shotgun (WGS) entry which is preliminary data.</text>
</comment>
<evidence type="ECO:0000313" key="7">
    <source>
        <dbReference type="EMBL" id="KAB3530091.1"/>
    </source>
</evidence>
<dbReference type="RefSeq" id="WP_151862280.1">
    <property type="nucleotide sequence ID" value="NZ_WBZC01000074.1"/>
</dbReference>
<feature type="domain" description="Sugar-binding" evidence="5">
    <location>
        <begin position="92"/>
        <end position="338"/>
    </location>
</feature>
<dbReference type="Pfam" id="PF04198">
    <property type="entry name" value="Sugar-bind"/>
    <property type="match status" value="1"/>
</dbReference>
<comment type="similarity">
    <text evidence="1">Belongs to the SorC transcriptional regulatory family.</text>
</comment>
<evidence type="ECO:0000313" key="8">
    <source>
        <dbReference type="Proteomes" id="UP000432715"/>
    </source>
</evidence>
<dbReference type="PANTHER" id="PTHR34294:SF5">
    <property type="entry name" value="CENTRAL GLYCOLYTIC GENES REGULATOR"/>
    <property type="match status" value="1"/>
</dbReference>
<dbReference type="GO" id="GO:0003677">
    <property type="term" value="F:DNA binding"/>
    <property type="evidence" value="ECO:0007669"/>
    <property type="project" value="UniProtKB-KW"/>
</dbReference>
<feature type="domain" description="CggR N-terminal DNA binding" evidence="6">
    <location>
        <begin position="19"/>
        <end position="87"/>
    </location>
</feature>
<evidence type="ECO:0000256" key="1">
    <source>
        <dbReference type="ARBA" id="ARBA00010466"/>
    </source>
</evidence>
<dbReference type="SUPFAM" id="SSF100950">
    <property type="entry name" value="NagB/RpiA/CoA transferase-like"/>
    <property type="match status" value="1"/>
</dbReference>
<accession>A0A6I0EYE3</accession>
<sequence length="340" mass="37513">MKDIIEIQKVIIPEIFTLLEKRYEILRNISTLQPIGRRALSNRLHIGERIVRGEVEFFSRQGLITINASGMTITSAGESVIEGLKDYIYDVRGIKDLEVKLSNKLNIKKAIIVPGNVDIDDYVMNDISKTTSNLITDIVKENDIIGVTGGNTMAAVADGVNQQSKDKNITVVAARGGLGKRVESQANTIAAKLANKLNGNYQMLHASDTLSEELLLKMIEDPEISKIIEMIKKVNLLIFGIGRADKMAKRRELPVEVVDKLEKSKAVAEAFGFYFNREGVIVHEMQTIGIQFNDFLKIPTAIGVAGGTGKAEAILAVSKLKKDMILVTDEGATREILEKY</sequence>
<dbReference type="EMBL" id="WBZC01000074">
    <property type="protein sequence ID" value="KAB3530091.1"/>
    <property type="molecule type" value="Genomic_DNA"/>
</dbReference>
<dbReference type="InterPro" id="IPR036390">
    <property type="entry name" value="WH_DNA-bd_sf"/>
</dbReference>
<dbReference type="Proteomes" id="UP000432715">
    <property type="component" value="Unassembled WGS sequence"/>
</dbReference>
<gene>
    <name evidence="7" type="ORF">F8154_14235</name>
</gene>
<proteinExistence type="inferred from homology"/>
<keyword evidence="3" id="KW-0238">DNA-binding</keyword>
<name>A0A6I0EYE3_9FIRM</name>
<organism evidence="7 8">
    <name type="scientific">Alkaliphilus pronyensis</name>
    <dbReference type="NCBI Taxonomy" id="1482732"/>
    <lineage>
        <taxon>Bacteria</taxon>
        <taxon>Bacillati</taxon>
        <taxon>Bacillota</taxon>
        <taxon>Clostridia</taxon>
        <taxon>Peptostreptococcales</taxon>
        <taxon>Natronincolaceae</taxon>
        <taxon>Alkaliphilus</taxon>
    </lineage>
</organism>
<dbReference type="AlphaFoldDB" id="A0A6I0EYE3"/>
<keyword evidence="4" id="KW-0804">Transcription</keyword>
<dbReference type="GO" id="GO:0030246">
    <property type="term" value="F:carbohydrate binding"/>
    <property type="evidence" value="ECO:0007669"/>
    <property type="project" value="InterPro"/>
</dbReference>
<evidence type="ECO:0000259" key="5">
    <source>
        <dbReference type="Pfam" id="PF04198"/>
    </source>
</evidence>
<dbReference type="Gene3D" id="1.10.10.10">
    <property type="entry name" value="Winged helix-like DNA-binding domain superfamily/Winged helix DNA-binding domain"/>
    <property type="match status" value="1"/>
</dbReference>
<evidence type="ECO:0000256" key="4">
    <source>
        <dbReference type="ARBA" id="ARBA00023163"/>
    </source>
</evidence>
<evidence type="ECO:0000256" key="2">
    <source>
        <dbReference type="ARBA" id="ARBA00023015"/>
    </source>
</evidence>
<dbReference type="SUPFAM" id="SSF46785">
    <property type="entry name" value="Winged helix' DNA-binding domain"/>
    <property type="match status" value="1"/>
</dbReference>
<keyword evidence="8" id="KW-1185">Reference proteome</keyword>
<dbReference type="InterPro" id="IPR037171">
    <property type="entry name" value="NagB/RpiA_transferase-like"/>
</dbReference>
<reference evidence="7 8" key="1">
    <citation type="submission" date="2019-10" db="EMBL/GenBank/DDBJ databases">
        <title>Alkaliphilus serpentinus sp. nov. and Alkaliphilus pronyensis sp. nov., two novel anaerobic alkaliphilic species isolated from the serpentinized-hosted hydrothermal field of the Prony Bay (New Caledonia).</title>
        <authorList>
            <person name="Postec A."/>
        </authorList>
    </citation>
    <scope>NUCLEOTIDE SEQUENCE [LARGE SCALE GENOMIC DNA]</scope>
    <source>
        <strain evidence="7 8">LacV</strain>
    </source>
</reference>
<protein>
    <submittedName>
        <fullName evidence="7">Sugar-binding transcriptional regulator</fullName>
    </submittedName>
</protein>
<keyword evidence="2" id="KW-0805">Transcription regulation</keyword>